<dbReference type="KEGG" id="sbr:SY1_01070"/>
<comment type="similarity">
    <text evidence="1">Belongs to the bacterial solute-binding protein 7 family.</text>
</comment>
<evidence type="ECO:0000256" key="4">
    <source>
        <dbReference type="SAM" id="Coils"/>
    </source>
</evidence>
<dbReference type="InterPro" id="IPR004682">
    <property type="entry name" value="TRAP_DctP"/>
</dbReference>
<protein>
    <submittedName>
        <fullName evidence="6">Tripartite ATP-independent periplasmic transporter solute receptor, DctP family</fullName>
    </submittedName>
</protein>
<reference evidence="7" key="1">
    <citation type="submission" date="2010-03" db="EMBL/GenBank/DDBJ databases">
        <title>The genome sequence of Synergistetes sp. SGP1.</title>
        <authorList>
            <consortium name="metaHIT consortium -- http://www.metahit.eu/"/>
            <person name="Pajon A."/>
            <person name="Turner K."/>
            <person name="Parkhill J."/>
            <person name="Wade W."/>
            <person name="Vartoukian S."/>
        </authorList>
    </citation>
    <scope>NUCLEOTIDE SEQUENCE [LARGE SCALE GENOMIC DNA]</scope>
    <source>
        <strain evidence="7">SGP1</strain>
    </source>
</reference>
<keyword evidence="4" id="KW-0175">Coiled coil</keyword>
<dbReference type="GO" id="GO:0055085">
    <property type="term" value="P:transmembrane transport"/>
    <property type="evidence" value="ECO:0007669"/>
    <property type="project" value="InterPro"/>
</dbReference>
<feature type="coiled-coil region" evidence="4">
    <location>
        <begin position="245"/>
        <end position="272"/>
    </location>
</feature>
<dbReference type="Proteomes" id="UP000008957">
    <property type="component" value="Chromosome"/>
</dbReference>
<evidence type="ECO:0000256" key="2">
    <source>
        <dbReference type="ARBA" id="ARBA00022448"/>
    </source>
</evidence>
<keyword evidence="2" id="KW-0813">Transport</keyword>
<dbReference type="CDD" id="cd13603">
    <property type="entry name" value="PBP2_TRAP_Siap_TeaA_like"/>
    <property type="match status" value="1"/>
</dbReference>
<dbReference type="GO" id="GO:0030288">
    <property type="term" value="C:outer membrane-bounded periplasmic space"/>
    <property type="evidence" value="ECO:0007669"/>
    <property type="project" value="InterPro"/>
</dbReference>
<keyword evidence="7" id="KW-1185">Reference proteome</keyword>
<evidence type="ECO:0000256" key="1">
    <source>
        <dbReference type="ARBA" id="ARBA00009023"/>
    </source>
</evidence>
<dbReference type="PANTHER" id="PTHR33376">
    <property type="match status" value="1"/>
</dbReference>
<dbReference type="Gene3D" id="3.40.190.170">
    <property type="entry name" value="Bacterial extracellular solute-binding protein, family 7"/>
    <property type="match status" value="1"/>
</dbReference>
<sequence length="323" mass="36257">MHKKFVAVAAVLFLLLSFASSAFAAREIHYSTWASSGEAAYTGMEKFKELVEKGTNGELKVFLYPADQLGKTTEQFEQVQMGTIHMMSSGQPPMTEIEYLSLPYLVKNLDNWKLILNSDIGKEWNQKCLSDYGVRILGLLPRGPRVISANKIINTMDDLEGMKIRSPERDYYVDTLVAMGAQPTTMSFGEVYTSLQTGVVDGQENPIETIVAAGFHEVQKCIAMTNHINKPAFVVINEEFFGGLTEEQREILIEAQAEAEKLTQALMEQQQVELLKSIKDAGVTVTTPDLKPFIEATRKVRDVLGTKVWGEERYRKITEMAQR</sequence>
<dbReference type="InterPro" id="IPR038404">
    <property type="entry name" value="TRAP_DctP_sf"/>
</dbReference>
<evidence type="ECO:0000256" key="3">
    <source>
        <dbReference type="ARBA" id="ARBA00022729"/>
    </source>
</evidence>
<dbReference type="RefSeq" id="WP_015555820.1">
    <property type="nucleotide sequence ID" value="NC_021038.1"/>
</dbReference>
<dbReference type="PIRSF" id="PIRSF006470">
    <property type="entry name" value="DctB"/>
    <property type="match status" value="1"/>
</dbReference>
<dbReference type="InterPro" id="IPR018389">
    <property type="entry name" value="DctP_fam"/>
</dbReference>
<dbReference type="NCBIfam" id="TIGR00787">
    <property type="entry name" value="dctP"/>
    <property type="match status" value="1"/>
</dbReference>
<dbReference type="AlphaFoldDB" id="A0AB94IVA2"/>
<accession>A0AB94IVA2</accession>
<gene>
    <name evidence="6" type="ORF">SY1_01070</name>
</gene>
<name>A0AB94IVA2_9BACT</name>
<organism evidence="6 7">
    <name type="scientific">Fretibacterium fastidiosum</name>
    <dbReference type="NCBI Taxonomy" id="651822"/>
    <lineage>
        <taxon>Bacteria</taxon>
        <taxon>Thermotogati</taxon>
        <taxon>Synergistota</taxon>
        <taxon>Synergistia</taxon>
        <taxon>Synergistales</taxon>
        <taxon>Aminobacteriaceae</taxon>
        <taxon>Fretibacterium</taxon>
    </lineage>
</organism>
<keyword evidence="6" id="KW-0675">Receptor</keyword>
<evidence type="ECO:0000313" key="7">
    <source>
        <dbReference type="Proteomes" id="UP000008957"/>
    </source>
</evidence>
<evidence type="ECO:0000313" key="6">
    <source>
        <dbReference type="EMBL" id="CBL27673.1"/>
    </source>
</evidence>
<feature type="chain" id="PRO_5044490068" evidence="5">
    <location>
        <begin position="25"/>
        <end position="323"/>
    </location>
</feature>
<reference evidence="6 7" key="2">
    <citation type="submission" date="2010-03" db="EMBL/GenBank/DDBJ databases">
        <authorList>
            <person name="Pajon A."/>
        </authorList>
    </citation>
    <scope>NUCLEOTIDE SEQUENCE [LARGE SCALE GENOMIC DNA]</scope>
    <source>
        <strain evidence="6 7">SGP1</strain>
    </source>
</reference>
<dbReference type="Pfam" id="PF03480">
    <property type="entry name" value="DctP"/>
    <property type="match status" value="1"/>
</dbReference>
<dbReference type="PANTHER" id="PTHR33376:SF7">
    <property type="entry name" value="C4-DICARBOXYLATE-BINDING PROTEIN DCTB"/>
    <property type="match status" value="1"/>
</dbReference>
<evidence type="ECO:0000256" key="5">
    <source>
        <dbReference type="SAM" id="SignalP"/>
    </source>
</evidence>
<feature type="signal peptide" evidence="5">
    <location>
        <begin position="1"/>
        <end position="24"/>
    </location>
</feature>
<keyword evidence="3 5" id="KW-0732">Signal</keyword>
<dbReference type="NCBIfam" id="NF037995">
    <property type="entry name" value="TRAP_S1"/>
    <property type="match status" value="1"/>
</dbReference>
<proteinExistence type="inferred from homology"/>
<dbReference type="EMBL" id="FP929056">
    <property type="protein sequence ID" value="CBL27673.1"/>
    <property type="molecule type" value="Genomic_DNA"/>
</dbReference>